<dbReference type="GO" id="GO:0032790">
    <property type="term" value="P:ribosome disassembly"/>
    <property type="evidence" value="ECO:0007669"/>
    <property type="project" value="TreeGrafter"/>
</dbReference>
<dbReference type="PANTHER" id="PTHR43261">
    <property type="entry name" value="TRANSLATION ELONGATION FACTOR G-RELATED"/>
    <property type="match status" value="1"/>
</dbReference>
<dbReference type="Pfam" id="PF14492">
    <property type="entry name" value="EFG_III"/>
    <property type="match status" value="1"/>
</dbReference>
<dbReference type="InterPro" id="IPR005517">
    <property type="entry name" value="Transl_elong_EFG/EF2_IV"/>
</dbReference>
<dbReference type="InterPro" id="IPR009000">
    <property type="entry name" value="Transl_B-barrel_sf"/>
</dbReference>
<dbReference type="GO" id="GO:0006412">
    <property type="term" value="P:translation"/>
    <property type="evidence" value="ECO:0007669"/>
    <property type="project" value="UniProtKB-KW"/>
</dbReference>
<dbReference type="Proteomes" id="UP000267017">
    <property type="component" value="Unassembled WGS sequence"/>
</dbReference>
<evidence type="ECO:0000313" key="6">
    <source>
        <dbReference type="Proteomes" id="UP000267017"/>
    </source>
</evidence>
<dbReference type="CDD" id="cd04168">
    <property type="entry name" value="TetM_like"/>
    <property type="match status" value="1"/>
</dbReference>
<dbReference type="OrthoDB" id="9801591at2"/>
<dbReference type="CDD" id="cd01684">
    <property type="entry name" value="Tet_like_IV"/>
    <property type="match status" value="1"/>
</dbReference>
<dbReference type="InterPro" id="IPR000795">
    <property type="entry name" value="T_Tr_GTP-bd_dom"/>
</dbReference>
<evidence type="ECO:0000256" key="2">
    <source>
        <dbReference type="ARBA" id="ARBA00022917"/>
    </source>
</evidence>
<dbReference type="Gene3D" id="2.40.30.10">
    <property type="entry name" value="Translation factors"/>
    <property type="match status" value="1"/>
</dbReference>
<sequence>MKVINIGILAHVDAGKTTLTESMLYTSGTITEPGRVDDGSTITDSMLLEKQRGITIQASIASFQWKDTKINLIDTPGHIDFFAEVERSLGILDGAILLISAKDGIQSQTRILFEAIKKIKIPTLIYINKIDQPGVNLESLYQDIREKLTPNIFVMQKVSMEKALSVKGIDMSSGEYKDMIIEANETLLEKYMLDQPISTEELHISRKQNVNNCNLFPVYHGSALKNIGTRELMDAFLLEFNPYISQITSKLSALVYKVERDDQLNKRTYIRIYEGSIKVRNAVMLEGRSEKIKIKKLLAPQNGKIVEVEQVESGDIAILPNESNLKIGDIIGSIPGKNLFFHNTHQMMQANISPISPEDRTSFLEALSELSETDPLLQYKLDSQTDIIVTFMGKIQMEVIIALLQNRYHLPTKLENITTIYKERPLKKAEYTVHMQVAPNPFWASIGLSIEPLPIGSGLCYESKVSYGYLNKSFQNAVEEGIKYGCEQGLFGWEVTDLKVCFEYCLYNPLSTPVDFRQLAPIVFEQALKKSGTELLQPCLSFELYVPQDCNSRVYSDLKKLWATIESLKTQHNEIIVTGKIPARTAQYYREQLTEFTEGRGVFLTEPAGYQLNDGEPVYQARKPNARLDKTRHLFEKFQEQKDG</sequence>
<name>A0A3P3UC92_9BACL</name>
<keyword evidence="1" id="KW-0547">Nucleotide-binding</keyword>
<dbReference type="SUPFAM" id="SSF54980">
    <property type="entry name" value="EF-G C-terminal domain-like"/>
    <property type="match status" value="2"/>
</dbReference>
<evidence type="ECO:0000259" key="4">
    <source>
        <dbReference type="PROSITE" id="PS51722"/>
    </source>
</evidence>
<dbReference type="PROSITE" id="PS51722">
    <property type="entry name" value="G_TR_2"/>
    <property type="match status" value="1"/>
</dbReference>
<dbReference type="InterPro" id="IPR000640">
    <property type="entry name" value="EFG_V-like"/>
</dbReference>
<keyword evidence="3" id="KW-0342">GTP-binding</keyword>
<dbReference type="InterPro" id="IPR031157">
    <property type="entry name" value="G_TR_CS"/>
</dbReference>
<dbReference type="Gene3D" id="3.30.70.870">
    <property type="entry name" value="Elongation Factor G (Translational Gtpase), domain 3"/>
    <property type="match status" value="1"/>
</dbReference>
<dbReference type="Gene3D" id="3.40.50.300">
    <property type="entry name" value="P-loop containing nucleotide triphosphate hydrolases"/>
    <property type="match status" value="1"/>
</dbReference>
<dbReference type="SUPFAM" id="SSF54211">
    <property type="entry name" value="Ribosomal protein S5 domain 2-like"/>
    <property type="match status" value="1"/>
</dbReference>
<keyword evidence="2" id="KW-0648">Protein biosynthesis</keyword>
<dbReference type="SMART" id="SM00838">
    <property type="entry name" value="EFG_C"/>
    <property type="match status" value="1"/>
</dbReference>
<keyword evidence="6" id="KW-1185">Reference proteome</keyword>
<dbReference type="SUPFAM" id="SSF52540">
    <property type="entry name" value="P-loop containing nucleoside triphosphate hydrolases"/>
    <property type="match status" value="1"/>
</dbReference>
<dbReference type="AlphaFoldDB" id="A0A3P3UC92"/>
<dbReference type="Gene3D" id="3.30.70.240">
    <property type="match status" value="1"/>
</dbReference>
<organism evidence="5 6">
    <name type="scientific">Paenibacillus oralis</name>
    <dbReference type="NCBI Taxonomy" id="2490856"/>
    <lineage>
        <taxon>Bacteria</taxon>
        <taxon>Bacillati</taxon>
        <taxon>Bacillota</taxon>
        <taxon>Bacilli</taxon>
        <taxon>Bacillales</taxon>
        <taxon>Paenibacillaceae</taxon>
        <taxon>Paenibacillus</taxon>
    </lineage>
</organism>
<reference evidence="5 6" key="1">
    <citation type="submission" date="2018-11" db="EMBL/GenBank/DDBJ databases">
        <title>Genome sequencing of Paenibacillus sp. KCOM 3021 (= ChDC PVNT-B20).</title>
        <authorList>
            <person name="Kook J.-K."/>
            <person name="Park S.-N."/>
            <person name="Lim Y.K."/>
        </authorList>
    </citation>
    <scope>NUCLEOTIDE SEQUENCE [LARGE SCALE GENOMIC DNA]</scope>
    <source>
        <strain evidence="5 6">KCOM 3021</strain>
    </source>
</reference>
<dbReference type="InterPro" id="IPR014721">
    <property type="entry name" value="Ribsml_uS5_D2-typ_fold_subgr"/>
</dbReference>
<accession>A0A3P3UC92</accession>
<feature type="domain" description="Tr-type G" evidence="4">
    <location>
        <begin position="1"/>
        <end position="243"/>
    </location>
</feature>
<dbReference type="PRINTS" id="PR00315">
    <property type="entry name" value="ELONGATNFCT"/>
</dbReference>
<dbReference type="InterPro" id="IPR020568">
    <property type="entry name" value="Ribosomal_Su5_D2-typ_SF"/>
</dbReference>
<dbReference type="InterPro" id="IPR005225">
    <property type="entry name" value="Small_GTP-bd"/>
</dbReference>
<dbReference type="Pfam" id="PF03764">
    <property type="entry name" value="EFG_IV"/>
    <property type="match status" value="1"/>
</dbReference>
<dbReference type="GO" id="GO:0005525">
    <property type="term" value="F:GTP binding"/>
    <property type="evidence" value="ECO:0007669"/>
    <property type="project" value="UniProtKB-KW"/>
</dbReference>
<dbReference type="GO" id="GO:0003924">
    <property type="term" value="F:GTPase activity"/>
    <property type="evidence" value="ECO:0007669"/>
    <property type="project" value="InterPro"/>
</dbReference>
<dbReference type="NCBIfam" id="NF012153">
    <property type="entry name" value="tet_protect"/>
    <property type="match status" value="1"/>
</dbReference>
<protein>
    <submittedName>
        <fullName evidence="5">Tetracycline resistance ribosomal protection protein</fullName>
    </submittedName>
</protein>
<dbReference type="InterPro" id="IPR041095">
    <property type="entry name" value="EFG_II"/>
</dbReference>
<dbReference type="CDD" id="cd03690">
    <property type="entry name" value="Tet_II"/>
    <property type="match status" value="1"/>
</dbReference>
<evidence type="ECO:0000256" key="3">
    <source>
        <dbReference type="ARBA" id="ARBA00023134"/>
    </source>
</evidence>
<dbReference type="InterPro" id="IPR035647">
    <property type="entry name" value="EFG_III/V"/>
</dbReference>
<evidence type="ECO:0000313" key="5">
    <source>
        <dbReference type="EMBL" id="RRJ67296.1"/>
    </source>
</evidence>
<dbReference type="Pfam" id="PF00679">
    <property type="entry name" value="EFG_C"/>
    <property type="match status" value="1"/>
</dbReference>
<dbReference type="Gene3D" id="3.30.230.10">
    <property type="match status" value="1"/>
</dbReference>
<dbReference type="RefSeq" id="WP_128635075.1">
    <property type="nucleotide sequence ID" value="NZ_RRCN01000001.1"/>
</dbReference>
<proteinExistence type="predicted"/>
<gene>
    <name evidence="5" type="primary">tet_rib_protect</name>
    <name evidence="5" type="ORF">EHV15_33500</name>
</gene>
<evidence type="ECO:0000256" key="1">
    <source>
        <dbReference type="ARBA" id="ARBA00022741"/>
    </source>
</evidence>
<dbReference type="PROSITE" id="PS00301">
    <property type="entry name" value="G_TR_1"/>
    <property type="match status" value="1"/>
</dbReference>
<dbReference type="NCBIfam" id="TIGR00231">
    <property type="entry name" value="small_GTP"/>
    <property type="match status" value="1"/>
</dbReference>
<comment type="caution">
    <text evidence="5">The sequence shown here is derived from an EMBL/GenBank/DDBJ whole genome shotgun (WGS) entry which is preliminary data.</text>
</comment>
<dbReference type="PRINTS" id="PR01037">
    <property type="entry name" value="TCRTETOQM"/>
</dbReference>
<dbReference type="PANTHER" id="PTHR43261:SF1">
    <property type="entry name" value="RIBOSOME-RELEASING FACTOR 2, MITOCHONDRIAL"/>
    <property type="match status" value="1"/>
</dbReference>
<dbReference type="SUPFAM" id="SSF50447">
    <property type="entry name" value="Translation proteins"/>
    <property type="match status" value="1"/>
</dbReference>
<dbReference type="SMART" id="SM00889">
    <property type="entry name" value="EFG_IV"/>
    <property type="match status" value="1"/>
</dbReference>
<dbReference type="InterPro" id="IPR027417">
    <property type="entry name" value="P-loop_NTPase"/>
</dbReference>
<dbReference type="Pfam" id="PF00009">
    <property type="entry name" value="GTP_EFTU"/>
    <property type="match status" value="1"/>
</dbReference>
<dbReference type="EMBL" id="RRCN01000001">
    <property type="protein sequence ID" value="RRJ67296.1"/>
    <property type="molecule type" value="Genomic_DNA"/>
</dbReference>